<dbReference type="InterPro" id="IPR011042">
    <property type="entry name" value="6-blade_b-propeller_TolB-like"/>
</dbReference>
<name>A0AAI9HYW6_PROST</name>
<dbReference type="PANTHER" id="PTHR46513">
    <property type="entry name" value="VITELLOGENIN RECEPTOR-LIKE PROTEIN-RELATED-RELATED"/>
    <property type="match status" value="1"/>
</dbReference>
<dbReference type="PANTHER" id="PTHR46513:SF13">
    <property type="entry name" value="EGF-LIKE DOMAIN-CONTAINING PROTEIN"/>
    <property type="match status" value="1"/>
</dbReference>
<evidence type="ECO:0000313" key="1">
    <source>
        <dbReference type="EMBL" id="EMP9432303.1"/>
    </source>
</evidence>
<organism evidence="1">
    <name type="scientific">Providencia stuartii</name>
    <dbReference type="NCBI Taxonomy" id="588"/>
    <lineage>
        <taxon>Bacteria</taxon>
        <taxon>Pseudomonadati</taxon>
        <taxon>Pseudomonadota</taxon>
        <taxon>Gammaproteobacteria</taxon>
        <taxon>Enterobacterales</taxon>
        <taxon>Morganellaceae</taxon>
        <taxon>Providencia</taxon>
    </lineage>
</organism>
<sequence>MKPSELSQPYLLLLDVINPAIIQLHKSTAQIDTLIEGLGGTPDGIAVDPIKRLIYWSNMGDDYDADDGSINVMSFDATERKMLVGNGLVRTPKQLQLDQQTQRLYWCDREGGKVSSCNIDGTDLHVHIERPRNSLNKVDILDQCVGIAVDAPNNWLYWTQKGTAKGGVGRLFRAPLHPASHYQPSSRKDIELLLGDLPEPIDLLLDQQANVLYWTDRGGEPRGNSLNRADITSNGLTHYRVICRGFNEAIGLTHDKEAQLMYVADLLGGVYKVTLATGDVDKIYQGKGYTGITQYAG</sequence>
<comment type="caution">
    <text evidence="1">The sequence shown here is derived from an EMBL/GenBank/DDBJ whole genome shotgun (WGS) entry which is preliminary data.</text>
</comment>
<dbReference type="SUPFAM" id="SSF63829">
    <property type="entry name" value="Calcium-dependent phosphotriesterase"/>
    <property type="match status" value="1"/>
</dbReference>
<dbReference type="GO" id="GO:0060070">
    <property type="term" value="P:canonical Wnt signaling pathway"/>
    <property type="evidence" value="ECO:0007669"/>
    <property type="project" value="TreeGrafter"/>
</dbReference>
<accession>A0AAI9HYW6</accession>
<dbReference type="EMBL" id="AAZDVE040000007">
    <property type="protein sequence ID" value="EMP9432303.1"/>
    <property type="molecule type" value="Genomic_DNA"/>
</dbReference>
<dbReference type="InterPro" id="IPR050778">
    <property type="entry name" value="Cueball_EGF_LRP_Nidogen"/>
</dbReference>
<dbReference type="Gene3D" id="2.120.10.30">
    <property type="entry name" value="TolB, C-terminal domain"/>
    <property type="match status" value="2"/>
</dbReference>
<dbReference type="InterPro" id="IPR000033">
    <property type="entry name" value="LDLR_classB_rpt"/>
</dbReference>
<dbReference type="GO" id="GO:0017147">
    <property type="term" value="F:Wnt-protein binding"/>
    <property type="evidence" value="ECO:0007669"/>
    <property type="project" value="TreeGrafter"/>
</dbReference>
<dbReference type="RefSeq" id="WP_272687331.1">
    <property type="nucleotide sequence ID" value="NZ_JAWIYV010000342.1"/>
</dbReference>
<dbReference type="AlphaFoldDB" id="A0AAI9HYW6"/>
<proteinExistence type="predicted"/>
<dbReference type="GO" id="GO:0042813">
    <property type="term" value="F:Wnt receptor activity"/>
    <property type="evidence" value="ECO:0007669"/>
    <property type="project" value="TreeGrafter"/>
</dbReference>
<dbReference type="SMART" id="SM00135">
    <property type="entry name" value="LY"/>
    <property type="match status" value="4"/>
</dbReference>
<gene>
    <name evidence="1" type="ORF">JRA39_001321</name>
</gene>
<evidence type="ECO:0008006" key="2">
    <source>
        <dbReference type="Google" id="ProtNLM"/>
    </source>
</evidence>
<dbReference type="GO" id="GO:0005886">
    <property type="term" value="C:plasma membrane"/>
    <property type="evidence" value="ECO:0007669"/>
    <property type="project" value="TreeGrafter"/>
</dbReference>
<reference evidence="1" key="1">
    <citation type="submission" date="2024-02" db="EMBL/GenBank/DDBJ databases">
        <authorList>
            <consortium name="Clinical and Environmental Microbiology Branch: Whole genome sequencing antimicrobial resistance pathogens in the healthcare setting"/>
        </authorList>
    </citation>
    <scope>NUCLEOTIDE SEQUENCE</scope>
    <source>
        <strain evidence="1">2020GO-00142</strain>
    </source>
</reference>
<protein>
    <recommendedName>
        <fullName evidence="2">CAS/CSE protein involved in chromosome segregation</fullName>
    </recommendedName>
</protein>
<dbReference type="SUPFAM" id="SSF63825">
    <property type="entry name" value="YWTD domain"/>
    <property type="match status" value="1"/>
</dbReference>